<dbReference type="InterPro" id="IPR029016">
    <property type="entry name" value="GAF-like_dom_sf"/>
</dbReference>
<dbReference type="Pfam" id="PF07730">
    <property type="entry name" value="HisKA_3"/>
    <property type="match status" value="1"/>
</dbReference>
<dbReference type="InterPro" id="IPR003018">
    <property type="entry name" value="GAF"/>
</dbReference>
<feature type="domain" description="GAF" evidence="9">
    <location>
        <begin position="42"/>
        <end position="165"/>
    </location>
</feature>
<evidence type="ECO:0000313" key="12">
    <source>
        <dbReference type="Proteomes" id="UP000189295"/>
    </source>
</evidence>
<dbReference type="InterPro" id="IPR050482">
    <property type="entry name" value="Sensor_HK_TwoCompSys"/>
</dbReference>
<organism evidence="11 12">
    <name type="scientific">Pseudomonas cedrina subsp. cedrina</name>
    <dbReference type="NCBI Taxonomy" id="76762"/>
    <lineage>
        <taxon>Bacteria</taxon>
        <taxon>Pseudomonadati</taxon>
        <taxon>Pseudomonadota</taxon>
        <taxon>Gammaproteobacteria</taxon>
        <taxon>Pseudomonadales</taxon>
        <taxon>Pseudomonadaceae</taxon>
        <taxon>Pseudomonas</taxon>
    </lineage>
</organism>
<dbReference type="PANTHER" id="PTHR24421:SF37">
    <property type="entry name" value="SENSOR HISTIDINE KINASE NARS"/>
    <property type="match status" value="1"/>
</dbReference>
<evidence type="ECO:0000256" key="7">
    <source>
        <dbReference type="ARBA" id="ARBA00023012"/>
    </source>
</evidence>
<dbReference type="RefSeq" id="WP_076952279.1">
    <property type="nucleotide sequence ID" value="NZ_MNPW01000007.1"/>
</dbReference>
<dbReference type="Gene3D" id="3.30.450.40">
    <property type="match status" value="1"/>
</dbReference>
<evidence type="ECO:0000256" key="4">
    <source>
        <dbReference type="ARBA" id="ARBA00022692"/>
    </source>
</evidence>
<dbReference type="InterPro" id="IPR003594">
    <property type="entry name" value="HATPase_dom"/>
</dbReference>
<evidence type="ECO:0000256" key="6">
    <source>
        <dbReference type="ARBA" id="ARBA00022989"/>
    </source>
</evidence>
<dbReference type="SMART" id="SM00387">
    <property type="entry name" value="HATPase_c"/>
    <property type="match status" value="1"/>
</dbReference>
<gene>
    <name evidence="11" type="ORF">BLL36_15195</name>
</gene>
<keyword evidence="5 11" id="KW-0418">Kinase</keyword>
<dbReference type="SUPFAM" id="SSF55874">
    <property type="entry name" value="ATPase domain of HSP90 chaperone/DNA topoisomerase II/histidine kinase"/>
    <property type="match status" value="1"/>
</dbReference>
<keyword evidence="4" id="KW-0812">Transmembrane</keyword>
<dbReference type="Gene3D" id="3.30.565.10">
    <property type="entry name" value="Histidine kinase-like ATPase, C-terminal domain"/>
    <property type="match status" value="1"/>
</dbReference>
<evidence type="ECO:0000256" key="5">
    <source>
        <dbReference type="ARBA" id="ARBA00022777"/>
    </source>
</evidence>
<dbReference type="CDD" id="cd16917">
    <property type="entry name" value="HATPase_UhpB-NarQ-NarX-like"/>
    <property type="match status" value="1"/>
</dbReference>
<dbReference type="InterPro" id="IPR036890">
    <property type="entry name" value="HATPase_C_sf"/>
</dbReference>
<comment type="caution">
    <text evidence="11">The sequence shown here is derived from an EMBL/GenBank/DDBJ whole genome shotgun (WGS) entry which is preliminary data.</text>
</comment>
<dbReference type="InterPro" id="IPR011712">
    <property type="entry name" value="Sig_transdc_His_kin_sub3_dim/P"/>
</dbReference>
<keyword evidence="6" id="KW-1133">Transmembrane helix</keyword>
<dbReference type="AlphaFoldDB" id="A0A1V2K7G6"/>
<dbReference type="SUPFAM" id="SSF55781">
    <property type="entry name" value="GAF domain-like"/>
    <property type="match status" value="1"/>
</dbReference>
<evidence type="ECO:0000256" key="2">
    <source>
        <dbReference type="ARBA" id="ARBA00022475"/>
    </source>
</evidence>
<dbReference type="EMBL" id="MNPW01000007">
    <property type="protein sequence ID" value="ONH53036.1"/>
    <property type="molecule type" value="Genomic_DNA"/>
</dbReference>
<keyword evidence="2" id="KW-1003">Cell membrane</keyword>
<dbReference type="Proteomes" id="UP000189295">
    <property type="component" value="Unassembled WGS sequence"/>
</dbReference>
<protein>
    <submittedName>
        <fullName evidence="11">Two-component sensor histidine kinase</fullName>
    </submittedName>
</protein>
<evidence type="ECO:0000313" key="11">
    <source>
        <dbReference type="EMBL" id="ONH53036.1"/>
    </source>
</evidence>
<accession>A0A1V2K7G6</accession>
<evidence type="ECO:0000256" key="1">
    <source>
        <dbReference type="ARBA" id="ARBA00004651"/>
    </source>
</evidence>
<dbReference type="OrthoDB" id="9797605at2"/>
<dbReference type="Gene3D" id="1.20.5.1930">
    <property type="match status" value="1"/>
</dbReference>
<evidence type="ECO:0000256" key="3">
    <source>
        <dbReference type="ARBA" id="ARBA00022679"/>
    </source>
</evidence>
<feature type="domain" description="Histidine kinase/HSP90-like ATPase" evidence="10">
    <location>
        <begin position="288"/>
        <end position="383"/>
    </location>
</feature>
<evidence type="ECO:0000259" key="9">
    <source>
        <dbReference type="SMART" id="SM00065"/>
    </source>
</evidence>
<keyword evidence="3" id="KW-0808">Transferase</keyword>
<name>A0A1V2K7G6_PSECE</name>
<evidence type="ECO:0000256" key="8">
    <source>
        <dbReference type="ARBA" id="ARBA00023136"/>
    </source>
</evidence>
<evidence type="ECO:0000259" key="10">
    <source>
        <dbReference type="SMART" id="SM00387"/>
    </source>
</evidence>
<dbReference type="GO" id="GO:0046983">
    <property type="term" value="F:protein dimerization activity"/>
    <property type="evidence" value="ECO:0007669"/>
    <property type="project" value="InterPro"/>
</dbReference>
<comment type="subcellular location">
    <subcellularLocation>
        <location evidence="1">Cell membrane</location>
        <topology evidence="1">Multi-pass membrane protein</topology>
    </subcellularLocation>
</comment>
<dbReference type="GO" id="GO:0000155">
    <property type="term" value="F:phosphorelay sensor kinase activity"/>
    <property type="evidence" value="ECO:0007669"/>
    <property type="project" value="InterPro"/>
</dbReference>
<dbReference type="SMART" id="SM00065">
    <property type="entry name" value="GAF"/>
    <property type="match status" value="1"/>
</dbReference>
<dbReference type="Pfam" id="PF02518">
    <property type="entry name" value="HATPase_c"/>
    <property type="match status" value="1"/>
</dbReference>
<reference evidence="11 12" key="1">
    <citation type="submission" date="2016-10" db="EMBL/GenBank/DDBJ databases">
        <title>Pseudomonas lactis sp. nov. and Pseudomonas paralactis sp. nov., isolated from bovine raw milk.</title>
        <authorList>
            <person name="Von Neubeck M."/>
            <person name="Huptas C."/>
            <person name="Glueck C."/>
            <person name="Krewinkel M."/>
            <person name="Stoeckel M."/>
            <person name="Stressler T."/>
            <person name="Fischer L."/>
            <person name="Hinrichs J."/>
            <person name="Scherer S."/>
            <person name="Wenning M."/>
        </authorList>
    </citation>
    <scope>NUCLEOTIDE SEQUENCE [LARGE SCALE GENOMIC DNA]</scope>
    <source>
        <strain evidence="11 12">DSM 17516</strain>
    </source>
</reference>
<sequence length="388" mass="41998">MHNTPPDPGSALAMRAHFRQSQSRTARLRLLVDTGQELAQLPPQAMRERVLARACAFLAMDHGLLQEWDAEGCASVTARHGSPAHIARLATLADRDLRTPHWHEPPHSVLQVPLRGSDGQAFGVLVLGNSVSLRAPEHEDSESLQLLATLLAAHLQNQRLLTTLKARDRTLSDLVNRLLRAQEDERKRVAYDLHDGLAQTLAGLHQRLQGFAGRCPTLPDALAADLQAILSLAQHSVGEGRQLIAGLRPTVLDDFGLFKALDKEADRLRDAGIQVLWRSHCAARLPSSVEIAVFRIGQEAINNVLKHAQASQVALTLELRDETAILQVDDNGKGFAHDPHRDGADHVGLATMQERASLLGGRFSCVSVVGGGTQVQASVPALVNGAAQ</sequence>
<keyword evidence="7" id="KW-0902">Two-component regulatory system</keyword>
<keyword evidence="8" id="KW-0472">Membrane</keyword>
<dbReference type="GO" id="GO:0005886">
    <property type="term" value="C:plasma membrane"/>
    <property type="evidence" value="ECO:0007669"/>
    <property type="project" value="UniProtKB-SubCell"/>
</dbReference>
<proteinExistence type="predicted"/>
<dbReference type="PANTHER" id="PTHR24421">
    <property type="entry name" value="NITRATE/NITRITE SENSOR PROTEIN NARX-RELATED"/>
    <property type="match status" value="1"/>
</dbReference>